<keyword evidence="5" id="KW-0809">Transit peptide</keyword>
<dbReference type="InterPro" id="IPR050435">
    <property type="entry name" value="MZM1/LYRM7"/>
</dbReference>
<evidence type="ECO:0000313" key="10">
    <source>
        <dbReference type="EMBL" id="KAF1812805.1"/>
    </source>
</evidence>
<evidence type="ECO:0000256" key="1">
    <source>
        <dbReference type="ARBA" id="ARBA00004305"/>
    </source>
</evidence>
<keyword evidence="11" id="KW-1185">Reference proteome</keyword>
<dbReference type="CDD" id="cd20267">
    <property type="entry name" value="Complex1_LYR_LYRM7"/>
    <property type="match status" value="1"/>
</dbReference>
<proteinExistence type="inferred from homology"/>
<dbReference type="PANTHER" id="PTHR46749">
    <property type="entry name" value="COMPLEX III ASSEMBLY FACTOR LYRM7"/>
    <property type="match status" value="1"/>
</dbReference>
<evidence type="ECO:0000256" key="3">
    <source>
        <dbReference type="ARBA" id="ARBA00011589"/>
    </source>
</evidence>
<reference evidence="12" key="3">
    <citation type="submission" date="2025-04" db="UniProtKB">
        <authorList>
            <consortium name="RefSeq"/>
        </authorList>
    </citation>
    <scope>IDENTIFICATION</scope>
    <source>
        <strain evidence="12">CBS 781.70</strain>
    </source>
</reference>
<evidence type="ECO:0000256" key="9">
    <source>
        <dbReference type="SAM" id="MobiDB-lite"/>
    </source>
</evidence>
<dbReference type="PANTHER" id="PTHR46749:SF1">
    <property type="entry name" value="COMPLEX III ASSEMBLY FACTOR LYRM7"/>
    <property type="match status" value="1"/>
</dbReference>
<evidence type="ECO:0000313" key="12">
    <source>
        <dbReference type="RefSeq" id="XP_033534436.1"/>
    </source>
</evidence>
<keyword evidence="7" id="KW-0143">Chaperone</keyword>
<sequence>MALAAYRHLLRAARIAFEGDAYRLTAARKAARDGFESSRALKPDSEEAVNNIVHAEAVSKFLMENLVQGKAMDGEAERYKLRIHERTERGDNESIKLAGKKKSHPTNTKAFRS</sequence>
<dbReference type="Proteomes" id="UP000504638">
    <property type="component" value="Unplaced"/>
</dbReference>
<reference evidence="12" key="2">
    <citation type="submission" date="2020-04" db="EMBL/GenBank/DDBJ databases">
        <authorList>
            <consortium name="NCBI Genome Project"/>
        </authorList>
    </citation>
    <scope>NUCLEOTIDE SEQUENCE</scope>
    <source>
        <strain evidence="12">CBS 781.70</strain>
    </source>
</reference>
<evidence type="ECO:0000256" key="6">
    <source>
        <dbReference type="ARBA" id="ARBA00023128"/>
    </source>
</evidence>
<dbReference type="GO" id="GO:0034551">
    <property type="term" value="P:mitochondrial respiratory chain complex III assembly"/>
    <property type="evidence" value="ECO:0007669"/>
    <property type="project" value="InterPro"/>
</dbReference>
<name>A0A6G1G3X9_9PEZI</name>
<evidence type="ECO:0000256" key="2">
    <source>
        <dbReference type="ARBA" id="ARBA00009949"/>
    </source>
</evidence>
<comment type="subcellular location">
    <subcellularLocation>
        <location evidence="1">Mitochondrion matrix</location>
    </subcellularLocation>
</comment>
<evidence type="ECO:0000313" key="11">
    <source>
        <dbReference type="Proteomes" id="UP000504638"/>
    </source>
</evidence>
<protein>
    <recommendedName>
        <fullName evidence="4">Mitochondrial zinc maintenance protein 1, mitochondrial</fullName>
    </recommendedName>
</protein>
<evidence type="ECO:0000256" key="7">
    <source>
        <dbReference type="ARBA" id="ARBA00023186"/>
    </source>
</evidence>
<keyword evidence="6" id="KW-0496">Mitochondrion</keyword>
<dbReference type="GO" id="GO:0005759">
    <property type="term" value="C:mitochondrial matrix"/>
    <property type="evidence" value="ECO:0007669"/>
    <property type="project" value="UniProtKB-SubCell"/>
</dbReference>
<evidence type="ECO:0000256" key="4">
    <source>
        <dbReference type="ARBA" id="ARBA00015108"/>
    </source>
</evidence>
<dbReference type="OrthoDB" id="529194at2759"/>
<dbReference type="InterPro" id="IPR045298">
    <property type="entry name" value="Complex1_LYR_LYRM7"/>
</dbReference>
<dbReference type="GO" id="GO:0044183">
    <property type="term" value="F:protein folding chaperone"/>
    <property type="evidence" value="ECO:0007669"/>
    <property type="project" value="TreeGrafter"/>
</dbReference>
<feature type="region of interest" description="Disordered" evidence="9">
    <location>
        <begin position="90"/>
        <end position="113"/>
    </location>
</feature>
<accession>A0A6G1G3X9</accession>
<comment type="function">
    <text evidence="8">Assembly factor required for Rieske Fe-S protein RIP1 incorporation into the cytochrome b-c1 (CIII) complex. Functions as a chaperone, binding to this subunit within the mitochondrial matrix and stabilizing it prior to its translocation and insertion into the late CIII dimeric intermediate within the mitochondrial inner membrane. Modulates the mitochondrial matrix zinc pool.</text>
</comment>
<comment type="subunit">
    <text evidence="3">Interacts with RIP1.</text>
</comment>
<reference evidence="10 12" key="1">
    <citation type="submission" date="2020-01" db="EMBL/GenBank/DDBJ databases">
        <authorList>
            <consortium name="DOE Joint Genome Institute"/>
            <person name="Haridas S."/>
            <person name="Albert R."/>
            <person name="Binder M."/>
            <person name="Bloem J."/>
            <person name="Labutti K."/>
            <person name="Salamov A."/>
            <person name="Andreopoulos B."/>
            <person name="Baker S.E."/>
            <person name="Barry K."/>
            <person name="Bills G."/>
            <person name="Bluhm B.H."/>
            <person name="Cannon C."/>
            <person name="Castanera R."/>
            <person name="Culley D.E."/>
            <person name="Daum C."/>
            <person name="Ezra D."/>
            <person name="Gonzalez J.B."/>
            <person name="Henrissat B."/>
            <person name="Kuo A."/>
            <person name="Liang C."/>
            <person name="Lipzen A."/>
            <person name="Lutzoni F."/>
            <person name="Magnuson J."/>
            <person name="Mondo S."/>
            <person name="Nolan M."/>
            <person name="Ohm R."/>
            <person name="Pangilinan J."/>
            <person name="Park H.-J."/>
            <person name="Ramirez L."/>
            <person name="Alfaro M."/>
            <person name="Sun H."/>
            <person name="Tritt A."/>
            <person name="Yoshinaga Y."/>
            <person name="Zwiers L.-H."/>
            <person name="Turgeon B.G."/>
            <person name="Goodwin S.B."/>
            <person name="Spatafora J.W."/>
            <person name="Crous P.W."/>
            <person name="Grigoriev I.V."/>
        </authorList>
    </citation>
    <scope>NUCLEOTIDE SEQUENCE</scope>
    <source>
        <strain evidence="10 12">CBS 781.70</strain>
    </source>
</reference>
<dbReference type="AlphaFoldDB" id="A0A6G1G3X9"/>
<organism evidence="10">
    <name type="scientific">Eremomyces bilateralis CBS 781.70</name>
    <dbReference type="NCBI Taxonomy" id="1392243"/>
    <lineage>
        <taxon>Eukaryota</taxon>
        <taxon>Fungi</taxon>
        <taxon>Dikarya</taxon>
        <taxon>Ascomycota</taxon>
        <taxon>Pezizomycotina</taxon>
        <taxon>Dothideomycetes</taxon>
        <taxon>Dothideomycetes incertae sedis</taxon>
        <taxon>Eremomycetales</taxon>
        <taxon>Eremomycetaceae</taxon>
        <taxon>Eremomyces</taxon>
    </lineage>
</organism>
<dbReference type="RefSeq" id="XP_033534436.1">
    <property type="nucleotide sequence ID" value="XM_033676329.1"/>
</dbReference>
<evidence type="ECO:0000256" key="8">
    <source>
        <dbReference type="ARBA" id="ARBA00025268"/>
    </source>
</evidence>
<evidence type="ECO:0000256" key="5">
    <source>
        <dbReference type="ARBA" id="ARBA00022946"/>
    </source>
</evidence>
<dbReference type="GeneID" id="54416899"/>
<dbReference type="EMBL" id="ML975156">
    <property type="protein sequence ID" value="KAF1812805.1"/>
    <property type="molecule type" value="Genomic_DNA"/>
</dbReference>
<comment type="similarity">
    <text evidence="2">Belongs to the complex I LYR family. MZM1 subfamily.</text>
</comment>
<gene>
    <name evidence="10 12" type="ORF">P152DRAFT_395925</name>
</gene>